<dbReference type="EMBL" id="KN818225">
    <property type="protein sequence ID" value="KIL70007.1"/>
    <property type="molecule type" value="Genomic_DNA"/>
</dbReference>
<dbReference type="GO" id="GO:0006364">
    <property type="term" value="P:rRNA processing"/>
    <property type="evidence" value="ECO:0007669"/>
    <property type="project" value="UniProtKB-KW"/>
</dbReference>
<reference evidence="6 7" key="1">
    <citation type="submission" date="2014-04" db="EMBL/GenBank/DDBJ databases">
        <title>Evolutionary Origins and Diversification of the Mycorrhizal Mutualists.</title>
        <authorList>
            <consortium name="DOE Joint Genome Institute"/>
            <consortium name="Mycorrhizal Genomics Consortium"/>
            <person name="Kohler A."/>
            <person name="Kuo A."/>
            <person name="Nagy L.G."/>
            <person name="Floudas D."/>
            <person name="Copeland A."/>
            <person name="Barry K.W."/>
            <person name="Cichocki N."/>
            <person name="Veneault-Fourrey C."/>
            <person name="LaButti K."/>
            <person name="Lindquist E.A."/>
            <person name="Lipzen A."/>
            <person name="Lundell T."/>
            <person name="Morin E."/>
            <person name="Murat C."/>
            <person name="Riley R."/>
            <person name="Ohm R."/>
            <person name="Sun H."/>
            <person name="Tunlid A."/>
            <person name="Henrissat B."/>
            <person name="Grigoriev I.V."/>
            <person name="Hibbett D.S."/>
            <person name="Martin F."/>
        </authorList>
    </citation>
    <scope>NUCLEOTIDE SEQUENCE [LARGE SCALE GENOMIC DNA]</scope>
    <source>
        <strain evidence="6 7">Koide BX008</strain>
    </source>
</reference>
<dbReference type="InterPro" id="IPR005554">
    <property type="entry name" value="NOL6/Upt22"/>
</dbReference>
<dbReference type="AlphaFoldDB" id="A0A0C2X6T7"/>
<name>A0A0C2X6T7_AMAMK</name>
<dbReference type="STRING" id="946122.A0A0C2X6T7"/>
<evidence type="ECO:0000313" key="6">
    <source>
        <dbReference type="EMBL" id="KIL70007.1"/>
    </source>
</evidence>
<dbReference type="InParanoid" id="A0A0C2X6T7"/>
<dbReference type="OrthoDB" id="10251401at2759"/>
<gene>
    <name evidence="6" type="ORF">M378DRAFT_721596</name>
</gene>
<feature type="domain" description="Nrap protein" evidence="3">
    <location>
        <begin position="202"/>
        <end position="418"/>
    </location>
</feature>
<evidence type="ECO:0000259" key="4">
    <source>
        <dbReference type="Pfam" id="PF17406"/>
    </source>
</evidence>
<keyword evidence="1" id="KW-0690">Ribosome biogenesis</keyword>
<feature type="domain" description="Nrap protein" evidence="4">
    <location>
        <begin position="420"/>
        <end position="580"/>
    </location>
</feature>
<evidence type="ECO:0000313" key="7">
    <source>
        <dbReference type="Proteomes" id="UP000054549"/>
    </source>
</evidence>
<evidence type="ECO:0000259" key="5">
    <source>
        <dbReference type="Pfam" id="PF17407"/>
    </source>
</evidence>
<feature type="non-terminal residue" evidence="6">
    <location>
        <position position="1"/>
    </location>
</feature>
<comment type="subcellular location">
    <subcellularLocation>
        <location evidence="1">Nucleus</location>
        <location evidence="1">Nucleolus</location>
    </subcellularLocation>
</comment>
<dbReference type="InterPro" id="IPR035370">
    <property type="entry name" value="Nrap_D5"/>
</dbReference>
<dbReference type="FunCoup" id="A0A0C2X6T7">
    <property type="interactions" value="632"/>
</dbReference>
<dbReference type="InterPro" id="IPR035371">
    <property type="entry name" value="Nrap_D6"/>
</dbReference>
<dbReference type="Pfam" id="PF17406">
    <property type="entry name" value="Nrap_D5"/>
    <property type="match status" value="1"/>
</dbReference>
<keyword evidence="7" id="KW-1185">Reference proteome</keyword>
<protein>
    <recommendedName>
        <fullName evidence="1">U3 small nucleolar RNA-associated protein 22</fullName>
    </recommendedName>
</protein>
<keyword evidence="1" id="KW-0694">RNA-binding</keyword>
<dbReference type="GO" id="GO:0032545">
    <property type="term" value="C:CURI complex"/>
    <property type="evidence" value="ECO:0007669"/>
    <property type="project" value="TreeGrafter"/>
</dbReference>
<comment type="similarity">
    <text evidence="1">Belongs to the NRAP family.</text>
</comment>
<organism evidence="6 7">
    <name type="scientific">Amanita muscaria (strain Koide BX008)</name>
    <dbReference type="NCBI Taxonomy" id="946122"/>
    <lineage>
        <taxon>Eukaryota</taxon>
        <taxon>Fungi</taxon>
        <taxon>Dikarya</taxon>
        <taxon>Basidiomycota</taxon>
        <taxon>Agaricomycotina</taxon>
        <taxon>Agaricomycetes</taxon>
        <taxon>Agaricomycetidae</taxon>
        <taxon>Agaricales</taxon>
        <taxon>Pluteineae</taxon>
        <taxon>Amanitaceae</taxon>
        <taxon>Amanita</taxon>
    </lineage>
</organism>
<dbReference type="PANTHER" id="PTHR17972:SF0">
    <property type="entry name" value="NUCLEOLAR PROTEIN 6"/>
    <property type="match status" value="1"/>
</dbReference>
<evidence type="ECO:0000259" key="2">
    <source>
        <dbReference type="Pfam" id="PF17404"/>
    </source>
</evidence>
<dbReference type="GO" id="GO:0003723">
    <property type="term" value="F:RNA binding"/>
    <property type="evidence" value="ECO:0007669"/>
    <property type="project" value="UniProtKB-KW"/>
</dbReference>
<dbReference type="Gene3D" id="3.30.70.3030">
    <property type="match status" value="1"/>
</dbReference>
<evidence type="ECO:0000259" key="3">
    <source>
        <dbReference type="Pfam" id="PF17405"/>
    </source>
</evidence>
<dbReference type="Pfam" id="PF17407">
    <property type="entry name" value="Nrap_D6"/>
    <property type="match status" value="1"/>
</dbReference>
<accession>A0A0C2X6T7</accession>
<keyword evidence="1" id="KW-0698">rRNA processing</keyword>
<dbReference type="HOGENOM" id="CLU_003502_1_0_1"/>
<evidence type="ECO:0000256" key="1">
    <source>
        <dbReference type="RuleBase" id="RU364032"/>
    </source>
</evidence>
<dbReference type="Pfam" id="PF17405">
    <property type="entry name" value="Nrap_D4"/>
    <property type="match status" value="1"/>
</dbReference>
<dbReference type="GO" id="GO:0034456">
    <property type="term" value="C:UTP-C complex"/>
    <property type="evidence" value="ECO:0007669"/>
    <property type="project" value="TreeGrafter"/>
</dbReference>
<keyword evidence="1" id="KW-0687">Ribonucleoprotein</keyword>
<dbReference type="Proteomes" id="UP000054549">
    <property type="component" value="Unassembled WGS sequence"/>
</dbReference>
<keyword evidence="1" id="KW-0539">Nucleus</keyword>
<dbReference type="GO" id="GO:0006409">
    <property type="term" value="P:tRNA export from nucleus"/>
    <property type="evidence" value="ECO:0007669"/>
    <property type="project" value="TreeGrafter"/>
</dbReference>
<dbReference type="Pfam" id="PF17404">
    <property type="entry name" value="Nrap_D3"/>
    <property type="match status" value="1"/>
</dbReference>
<sequence length="729" mass="82017">DPTFAGDPFNEAFLKEQRDIQTRFDLVLRVDLSKAEPRKATTNTTLDRGSPYNALIFSLDCILHQALGNRSRAITLLHPSSTPRPLNQAHPFTPSIVYIGLLHDLEHAFRLVDHGPAADEQDQGVVTQFRDLWGDKAELRRFKDGRILESVVWDVKTADEKAHIPALIVQHVLGHHFGLTEDMIITWQSGYDSILRMPPVISSLYVNSGAPVGFKAAIDAFDGVVKSIKYLDDELPLALVQVSPISENLRYMSVFGPVALSASRPPLLPPNARYVSTMEVILQFEKSARWPDDLKAIQKMKLAFFECMATRLMATVKGLKASVVIGDGVHESEIIDKAVLEIQTPQGWSFSARIWHDREATLLDRILDSSRKLPHIALKKDEDKNSKEYQEALEAKETYMRRFIHAPQHHRAIITLSHRHPALSGTVRLVKRWFASHWLLQGHISEEAVEIICASFFTGSIADLHYDGKSGIQTRLPGSKERGFATVIEFLKEWKWEDGLFVPLYAGDSQLEDAHFEKNKLVGGPGVWKISTEMDREGKVWTSGGPDVVAANRVKALAKATWECLQQMERGKFDVKTLFLHPTDDYDFIIKLDKTVIPRYFQNIAADPALLSRRGRFANLASHDAHVVVRPGFDPVQLLFRDLQRIYADTFRLFHDVYGGDQFGGVWDRSLRQPRPFRVLGGFSSAPAPKFVQADKQKGKDAVVLNEGAILSEIERLGAGLIKEIIVHT</sequence>
<dbReference type="PANTHER" id="PTHR17972">
    <property type="entry name" value="NUCLEOLAR RNA-ASSOCIATED PROTEIN"/>
    <property type="match status" value="1"/>
</dbReference>
<dbReference type="InterPro" id="IPR035368">
    <property type="entry name" value="Nrap_D3"/>
</dbReference>
<dbReference type="InterPro" id="IPR035369">
    <property type="entry name" value="Nrap_D4"/>
</dbReference>
<feature type="domain" description="Nrap protein" evidence="2">
    <location>
        <begin position="21"/>
        <end position="177"/>
    </location>
</feature>
<dbReference type="GO" id="GO:0032040">
    <property type="term" value="C:small-subunit processome"/>
    <property type="evidence" value="ECO:0007669"/>
    <property type="project" value="TreeGrafter"/>
</dbReference>
<proteinExistence type="inferred from homology"/>
<feature type="domain" description="Nrap protein" evidence="5">
    <location>
        <begin position="584"/>
        <end position="725"/>
    </location>
</feature>